<dbReference type="OrthoDB" id="5583at2759"/>
<dbReference type="EMBL" id="AZIM01014058">
    <property type="protein sequence ID" value="ETE56708.1"/>
    <property type="molecule type" value="Genomic_DNA"/>
</dbReference>
<sequence>VGYSAQDLKGLTVEHTIDSFQEGQTVILTLKDKGGNRIGVLEEEGGDVLVNVNMVDREKAKKNVELRKKKPEYKPYEEEESFKHKGVLSKYDEEIEGERKKSFKLDAVGMADGSRERELQNIRDSLQIRAQSLDLPNLHLASEYYTPEEMVGWVRPPTLYLVLGEADLRI</sequence>
<dbReference type="Proteomes" id="UP000018936">
    <property type="component" value="Unassembled WGS sequence"/>
</dbReference>
<dbReference type="PANTHER" id="PTHR14152">
    <property type="entry name" value="SQUAMOUS CELL CARCINOMA ANTIGEN RECOGNISED BY CYTOTOXIC T LYMPHOCYTES"/>
    <property type="match status" value="1"/>
</dbReference>
<dbReference type="PANTHER" id="PTHR14152:SF5">
    <property type="entry name" value="U4_U6.U5 TRI-SNRNP-ASSOCIATED PROTEIN 1"/>
    <property type="match status" value="1"/>
</dbReference>
<reference evidence="4 5" key="1">
    <citation type="journal article" date="2013" name="Proc. Natl. Acad. Sci. U.S.A.">
        <title>The king cobra genome reveals dynamic gene evolution and adaptation in the snake venom system.</title>
        <authorList>
            <person name="Vonk F.J."/>
            <person name="Casewell N.R."/>
            <person name="Henkel C.V."/>
            <person name="Heimberg A.M."/>
            <person name="Jansen H.J."/>
            <person name="McCleary R.J."/>
            <person name="Kerkkamp H.M."/>
            <person name="Vos R.A."/>
            <person name="Guerreiro I."/>
            <person name="Calvete J.J."/>
            <person name="Wuster W."/>
            <person name="Woods A.E."/>
            <person name="Logan J.M."/>
            <person name="Harrison R.A."/>
            <person name="Castoe T.A."/>
            <person name="de Koning A.P."/>
            <person name="Pollock D.D."/>
            <person name="Yandell M."/>
            <person name="Calderon D."/>
            <person name="Renjifo C."/>
            <person name="Currier R.B."/>
            <person name="Salgado D."/>
            <person name="Pla D."/>
            <person name="Sanz L."/>
            <person name="Hyder A.S."/>
            <person name="Ribeiro J.M."/>
            <person name="Arntzen J.W."/>
            <person name="van den Thillart G.E."/>
            <person name="Boetzer M."/>
            <person name="Pirovano W."/>
            <person name="Dirks R.P."/>
            <person name="Spaink H.P."/>
            <person name="Duboule D."/>
            <person name="McGlinn E."/>
            <person name="Kini R.M."/>
            <person name="Richardson M.K."/>
        </authorList>
    </citation>
    <scope>NUCLEOTIDE SEQUENCE</scope>
    <source>
        <tissue evidence="4">Blood</tissue>
    </source>
</reference>
<comment type="similarity">
    <text evidence="2">Belongs to the SNU66/SART1 family.</text>
</comment>
<dbReference type="Pfam" id="PF03343">
    <property type="entry name" value="SART-1"/>
    <property type="match status" value="1"/>
</dbReference>
<comment type="subcellular location">
    <subcellularLocation>
        <location evidence="1">Nucleus</location>
    </subcellularLocation>
</comment>
<evidence type="ECO:0000256" key="1">
    <source>
        <dbReference type="ARBA" id="ARBA00004123"/>
    </source>
</evidence>
<feature type="non-terminal residue" evidence="4">
    <location>
        <position position="1"/>
    </location>
</feature>
<gene>
    <name evidence="4" type="ORF">L345_17580</name>
</gene>
<evidence type="ECO:0000313" key="4">
    <source>
        <dbReference type="EMBL" id="ETE56708.1"/>
    </source>
</evidence>
<evidence type="ECO:0000313" key="5">
    <source>
        <dbReference type="Proteomes" id="UP000018936"/>
    </source>
</evidence>
<dbReference type="InterPro" id="IPR005011">
    <property type="entry name" value="SNU66/SART1"/>
</dbReference>
<evidence type="ECO:0000256" key="3">
    <source>
        <dbReference type="ARBA" id="ARBA00023242"/>
    </source>
</evidence>
<dbReference type="GO" id="GO:0045292">
    <property type="term" value="P:mRNA cis splicing, via spliceosome"/>
    <property type="evidence" value="ECO:0007669"/>
    <property type="project" value="TreeGrafter"/>
</dbReference>
<proteinExistence type="inferred from homology"/>
<dbReference type="GO" id="GO:0046540">
    <property type="term" value="C:U4/U6 x U5 tri-snRNP complex"/>
    <property type="evidence" value="ECO:0007669"/>
    <property type="project" value="TreeGrafter"/>
</dbReference>
<dbReference type="GO" id="GO:0000481">
    <property type="term" value="P:maturation of 5S rRNA"/>
    <property type="evidence" value="ECO:0007669"/>
    <property type="project" value="TreeGrafter"/>
</dbReference>
<evidence type="ECO:0000256" key="2">
    <source>
        <dbReference type="ARBA" id="ARBA00006076"/>
    </source>
</evidence>
<organism evidence="4 5">
    <name type="scientific">Ophiophagus hannah</name>
    <name type="common">King cobra</name>
    <name type="synonym">Naja hannah</name>
    <dbReference type="NCBI Taxonomy" id="8665"/>
    <lineage>
        <taxon>Eukaryota</taxon>
        <taxon>Metazoa</taxon>
        <taxon>Chordata</taxon>
        <taxon>Craniata</taxon>
        <taxon>Vertebrata</taxon>
        <taxon>Euteleostomi</taxon>
        <taxon>Lepidosauria</taxon>
        <taxon>Squamata</taxon>
        <taxon>Bifurcata</taxon>
        <taxon>Unidentata</taxon>
        <taxon>Episquamata</taxon>
        <taxon>Toxicofera</taxon>
        <taxon>Serpentes</taxon>
        <taxon>Colubroidea</taxon>
        <taxon>Elapidae</taxon>
        <taxon>Elapinae</taxon>
        <taxon>Ophiophagus</taxon>
    </lineage>
</organism>
<protein>
    <submittedName>
        <fullName evidence="4">Uncharacterized protein</fullName>
    </submittedName>
</protein>
<keyword evidence="5" id="KW-1185">Reference proteome</keyword>
<keyword evidence="3" id="KW-0539">Nucleus</keyword>
<accession>V8N4W7</accession>
<dbReference type="AlphaFoldDB" id="V8N4W7"/>
<name>V8N4W7_OPHHA</name>
<comment type="caution">
    <text evidence="4">The sequence shown here is derived from an EMBL/GenBank/DDBJ whole genome shotgun (WGS) entry which is preliminary data.</text>
</comment>